<evidence type="ECO:0000313" key="4">
    <source>
        <dbReference type="Proteomes" id="UP001251528"/>
    </source>
</evidence>
<feature type="chain" id="PRO_5042481700" evidence="2">
    <location>
        <begin position="20"/>
        <end position="555"/>
    </location>
</feature>
<comment type="caution">
    <text evidence="3">The sequence shown here is derived from an EMBL/GenBank/DDBJ whole genome shotgun (WGS) entry which is preliminary data.</text>
</comment>
<feature type="region of interest" description="Disordered" evidence="1">
    <location>
        <begin position="67"/>
        <end position="89"/>
    </location>
</feature>
<evidence type="ECO:0000313" key="3">
    <source>
        <dbReference type="EMBL" id="KAK2591878.1"/>
    </source>
</evidence>
<feature type="compositionally biased region" description="Basic and acidic residues" evidence="1">
    <location>
        <begin position="305"/>
        <end position="351"/>
    </location>
</feature>
<reference evidence="3" key="1">
    <citation type="submission" date="2023-06" db="EMBL/GenBank/DDBJ databases">
        <title>Conoideocrella luteorostrata (Hypocreales: Clavicipitaceae), a potential biocontrol fungus for elongate hemlock scale in United States Christmas tree production areas.</title>
        <authorList>
            <person name="Barrett H."/>
            <person name="Lovett B."/>
            <person name="Macias A.M."/>
            <person name="Stajich J.E."/>
            <person name="Kasson M.T."/>
        </authorList>
    </citation>
    <scope>NUCLEOTIDE SEQUENCE</scope>
    <source>
        <strain evidence="3">ARSEF 14590</strain>
    </source>
</reference>
<feature type="signal peptide" evidence="2">
    <location>
        <begin position="1"/>
        <end position="19"/>
    </location>
</feature>
<keyword evidence="4" id="KW-1185">Reference proteome</keyword>
<feature type="compositionally biased region" description="Polar residues" evidence="1">
    <location>
        <begin position="289"/>
        <end position="304"/>
    </location>
</feature>
<sequence>MLTTKFLLAFLASLALVAAFDKAGAQERLMFYYAYLMDQPASGGNGKNIVSGHGNLNLKDFMELIDMPDPKQPSKSGPPKKPGSSDTKVQMSKLDKLKTLDEHKFGQIPPISAADLLEKSGHTGPIQRNLIFSGAKTHQELLEKVGGFIINKSNSASVNADLKQLAKSAMKSIIETRMASAYEAFKKKLDEENDTRRTQGKEPLKLYDTEKAMFEGSDMEFKHTEIDPQTYKDNNAVKDFKEVKAIRTNALDDGHKGNIQALINALKTACDSGRKRSACTATLPDFLKDSTQTQTEHSGPSSGDETIKNGPDEDGEGRDNRKPGGGGRPDEEQDGHKSKGKTGGEKAGDVKHVVKAPIEGNKFVDFLLEMSPETVKSLIDSIRNGTISAAGAQLAVKRGLSEAIRLRHNADKNEGGWAQMLAKITFDVMQYARYGVNPAFWQDVIGFLPGIAREIEQGKTAEEMLEIANRDLHKVVKAWSFTPLGLANEWWMKKNAEKAAAAKPPKPEMKPDPQSSAVETSKLVTYTTLGSIFCMAIPDCAKLLELAKKDGQTVA</sequence>
<gene>
    <name evidence="3" type="ORF">QQS21_010430</name>
</gene>
<evidence type="ECO:0000256" key="1">
    <source>
        <dbReference type="SAM" id="MobiDB-lite"/>
    </source>
</evidence>
<protein>
    <submittedName>
        <fullName evidence="3">Uncharacterized protein</fullName>
    </submittedName>
</protein>
<feature type="compositionally biased region" description="Low complexity" evidence="1">
    <location>
        <begin position="73"/>
        <end position="86"/>
    </location>
</feature>
<organism evidence="3 4">
    <name type="scientific">Conoideocrella luteorostrata</name>
    <dbReference type="NCBI Taxonomy" id="1105319"/>
    <lineage>
        <taxon>Eukaryota</taxon>
        <taxon>Fungi</taxon>
        <taxon>Dikarya</taxon>
        <taxon>Ascomycota</taxon>
        <taxon>Pezizomycotina</taxon>
        <taxon>Sordariomycetes</taxon>
        <taxon>Hypocreomycetidae</taxon>
        <taxon>Hypocreales</taxon>
        <taxon>Clavicipitaceae</taxon>
        <taxon>Conoideocrella</taxon>
    </lineage>
</organism>
<name>A0AAJ0CF15_9HYPO</name>
<dbReference type="EMBL" id="JASWJB010000303">
    <property type="protein sequence ID" value="KAK2591878.1"/>
    <property type="molecule type" value="Genomic_DNA"/>
</dbReference>
<feature type="region of interest" description="Disordered" evidence="1">
    <location>
        <begin position="497"/>
        <end position="517"/>
    </location>
</feature>
<keyword evidence="2" id="KW-0732">Signal</keyword>
<evidence type="ECO:0000256" key="2">
    <source>
        <dbReference type="SAM" id="SignalP"/>
    </source>
</evidence>
<feature type="region of interest" description="Disordered" evidence="1">
    <location>
        <begin position="289"/>
        <end position="351"/>
    </location>
</feature>
<accession>A0AAJ0CF15</accession>
<dbReference type="AlphaFoldDB" id="A0AAJ0CF15"/>
<dbReference type="Proteomes" id="UP001251528">
    <property type="component" value="Unassembled WGS sequence"/>
</dbReference>
<proteinExistence type="predicted"/>